<dbReference type="InterPro" id="IPR003742">
    <property type="entry name" value="RlmH-like"/>
</dbReference>
<reference evidence="5" key="1">
    <citation type="journal article" date="2013" name="Environ. Microbiol.">
        <title>Microbiota from the distal guts of lean and obese adolescents exhibit partial functional redundancy besides clear differences in community structure.</title>
        <authorList>
            <person name="Ferrer M."/>
            <person name="Ruiz A."/>
            <person name="Lanza F."/>
            <person name="Haange S.B."/>
            <person name="Oberbach A."/>
            <person name="Till H."/>
            <person name="Bargiela R."/>
            <person name="Campoy C."/>
            <person name="Segura M.T."/>
            <person name="Richter M."/>
            <person name="von Bergen M."/>
            <person name="Seifert J."/>
            <person name="Suarez A."/>
        </authorList>
    </citation>
    <scope>NUCLEOTIDE SEQUENCE</scope>
</reference>
<keyword evidence="3" id="KW-0949">S-adenosyl-L-methionine</keyword>
<dbReference type="GO" id="GO:0032259">
    <property type="term" value="P:methylation"/>
    <property type="evidence" value="ECO:0007669"/>
    <property type="project" value="UniProtKB-KW"/>
</dbReference>
<dbReference type="SUPFAM" id="SSF75217">
    <property type="entry name" value="alpha/beta knot"/>
    <property type="match status" value="1"/>
</dbReference>
<proteinExistence type="inferred from homology"/>
<dbReference type="GO" id="GO:0006364">
    <property type="term" value="P:rRNA processing"/>
    <property type="evidence" value="ECO:0007669"/>
    <property type="project" value="InterPro"/>
</dbReference>
<dbReference type="InterPro" id="IPR029026">
    <property type="entry name" value="tRNA_m1G_MTases_N"/>
</dbReference>
<gene>
    <name evidence="5" type="ORF">OBE_09378</name>
</gene>
<keyword evidence="1 5" id="KW-0489">Methyltransferase</keyword>
<dbReference type="HAMAP" id="MF_00658">
    <property type="entry name" value="23SrRNA_methyltr_H"/>
    <property type="match status" value="1"/>
</dbReference>
<dbReference type="PIRSF" id="PIRSF004505">
    <property type="entry name" value="MT_bac"/>
    <property type="match status" value="1"/>
</dbReference>
<dbReference type="GO" id="GO:0008168">
    <property type="term" value="F:methyltransferase activity"/>
    <property type="evidence" value="ECO:0007669"/>
    <property type="project" value="UniProtKB-KW"/>
</dbReference>
<accession>K1SGA7</accession>
<dbReference type="EMBL" id="AJWZ01006472">
    <property type="protein sequence ID" value="EKC59672.1"/>
    <property type="molecule type" value="Genomic_DNA"/>
</dbReference>
<protein>
    <submittedName>
        <fullName evidence="5">SPOUT methyltransferase, predicted</fullName>
        <ecNumber evidence="5">2.1.1.-</ecNumber>
    </submittedName>
</protein>
<evidence type="ECO:0000256" key="1">
    <source>
        <dbReference type="ARBA" id="ARBA00022603"/>
    </source>
</evidence>
<dbReference type="PANTHER" id="PTHR33603">
    <property type="entry name" value="METHYLTRANSFERASE"/>
    <property type="match status" value="1"/>
</dbReference>
<dbReference type="CDD" id="cd18081">
    <property type="entry name" value="RlmH-like"/>
    <property type="match status" value="1"/>
</dbReference>
<evidence type="ECO:0000256" key="3">
    <source>
        <dbReference type="ARBA" id="ARBA00022691"/>
    </source>
</evidence>
<dbReference type="PANTHER" id="PTHR33603:SF1">
    <property type="entry name" value="RIBOSOMAL RNA LARGE SUBUNIT METHYLTRANSFERASE H"/>
    <property type="match status" value="1"/>
</dbReference>
<name>K1SGA7_9ZZZZ</name>
<comment type="caution">
    <text evidence="5">The sequence shown here is derived from an EMBL/GenBank/DDBJ whole genome shotgun (WGS) entry which is preliminary data.</text>
</comment>
<dbReference type="InterPro" id="IPR029028">
    <property type="entry name" value="Alpha/beta_knot_MTases"/>
</dbReference>
<evidence type="ECO:0000256" key="4">
    <source>
        <dbReference type="ARBA" id="ARBA00038303"/>
    </source>
</evidence>
<evidence type="ECO:0000256" key="2">
    <source>
        <dbReference type="ARBA" id="ARBA00022679"/>
    </source>
</evidence>
<dbReference type="EC" id="2.1.1.-" evidence="5"/>
<dbReference type="NCBIfam" id="NF000985">
    <property type="entry name" value="PRK00103.1-3"/>
    <property type="match status" value="1"/>
</dbReference>
<sequence>MIKIICIGKIKEKYFIDAINEYCKRLQKYTKLKIIELPDEGLVEKTKAINIEGENILKHLDSKDYIISMDIAGKQMNSIDFAKKIDGISQFNSNITFIIGGSYGLSDKIKDLSNFKMSFSEMTFPHQLFRVILLEQIYRSYKINNNEQYHK</sequence>
<evidence type="ECO:0000313" key="5">
    <source>
        <dbReference type="EMBL" id="EKC59672.1"/>
    </source>
</evidence>
<comment type="similarity">
    <text evidence="4">Belongs to the RNA methyltransferase RlmH family.</text>
</comment>
<organism evidence="5">
    <name type="scientific">human gut metagenome</name>
    <dbReference type="NCBI Taxonomy" id="408170"/>
    <lineage>
        <taxon>unclassified sequences</taxon>
        <taxon>metagenomes</taxon>
        <taxon>organismal metagenomes</taxon>
    </lineage>
</organism>
<dbReference type="Gene3D" id="3.40.1280.10">
    <property type="match status" value="1"/>
</dbReference>
<dbReference type="AlphaFoldDB" id="K1SGA7"/>
<dbReference type="Pfam" id="PF02590">
    <property type="entry name" value="SPOUT_MTase"/>
    <property type="match status" value="1"/>
</dbReference>
<keyword evidence="2 5" id="KW-0808">Transferase</keyword>